<dbReference type="AlphaFoldDB" id="A0A7U9HAF0"/>
<evidence type="ECO:0000313" key="2">
    <source>
        <dbReference type="EMBL" id="EOY45581.1"/>
    </source>
</evidence>
<protein>
    <submittedName>
        <fullName evidence="2">Uncharacterized protein</fullName>
    </submittedName>
</protein>
<proteinExistence type="predicted"/>
<organism evidence="2 3">
    <name type="scientific">Streptomyces lividans 1326</name>
    <dbReference type="NCBI Taxonomy" id="1200984"/>
    <lineage>
        <taxon>Bacteria</taxon>
        <taxon>Bacillati</taxon>
        <taxon>Actinomycetota</taxon>
        <taxon>Actinomycetes</taxon>
        <taxon>Kitasatosporales</taxon>
        <taxon>Streptomycetaceae</taxon>
        <taxon>Streptomyces</taxon>
    </lineage>
</organism>
<sequence>MTYAGSHRHYPHDVSVAGEGPDVLDDNLAAVADQQVGGEPVGVRAVAEFFEVEARFPEDAGEIPVPGVSYVAQQVKVTAERWAAYDCQGRRSSGYPANEGRTPAVPL</sequence>
<evidence type="ECO:0000313" key="3">
    <source>
        <dbReference type="Proteomes" id="UP000014062"/>
    </source>
</evidence>
<feature type="region of interest" description="Disordered" evidence="1">
    <location>
        <begin position="1"/>
        <end position="21"/>
    </location>
</feature>
<dbReference type="EMBL" id="CM001889">
    <property type="protein sequence ID" value="EOY45581.1"/>
    <property type="molecule type" value="Genomic_DNA"/>
</dbReference>
<gene>
    <name evidence="2" type="ORF">SLI_0862</name>
</gene>
<reference evidence="3" key="1">
    <citation type="journal article" date="2013" name="Genome Biol. Evol.">
        <title>The genome sequence of Streptomyces lividans 66 reveals a novel tRNA-dependent peptide biosynthetic system within a metal-related genomic island.</title>
        <authorList>
            <person name="Cruz-Morales P."/>
            <person name="Vijgenboom E."/>
            <person name="Iruegas-Bocardo F."/>
            <person name="Girard G."/>
            <person name="Yanez-Guerra L.A."/>
            <person name="Ramos-Aboites H.E."/>
            <person name="Pernodet J.L."/>
            <person name="Anne J."/>
            <person name="van Wezel G.P."/>
            <person name="Barona-Gomez F."/>
        </authorList>
    </citation>
    <scope>NUCLEOTIDE SEQUENCE [LARGE SCALE GENOMIC DNA]</scope>
    <source>
        <strain evidence="3">1326</strain>
    </source>
</reference>
<evidence type="ECO:0000256" key="1">
    <source>
        <dbReference type="SAM" id="MobiDB-lite"/>
    </source>
</evidence>
<name>A0A7U9HAF0_STRLI</name>
<feature type="compositionally biased region" description="Basic residues" evidence="1">
    <location>
        <begin position="1"/>
        <end position="10"/>
    </location>
</feature>
<dbReference type="Proteomes" id="UP000014062">
    <property type="component" value="Chromosome"/>
</dbReference>
<accession>A0A7U9HAF0</accession>